<dbReference type="CDD" id="cd04301">
    <property type="entry name" value="NAT_SF"/>
    <property type="match status" value="1"/>
</dbReference>
<protein>
    <submittedName>
        <fullName evidence="2">GNAT family N-acetyltransferase</fullName>
    </submittedName>
</protein>
<dbReference type="Pfam" id="PF00583">
    <property type="entry name" value="Acetyltransf_1"/>
    <property type="match status" value="1"/>
</dbReference>
<dbReference type="PROSITE" id="PS51186">
    <property type="entry name" value="GNAT"/>
    <property type="match status" value="1"/>
</dbReference>
<evidence type="ECO:0000313" key="3">
    <source>
        <dbReference type="Proteomes" id="UP000287447"/>
    </source>
</evidence>
<dbReference type="GO" id="GO:0016747">
    <property type="term" value="F:acyltransferase activity, transferring groups other than amino-acyl groups"/>
    <property type="evidence" value="ECO:0007669"/>
    <property type="project" value="InterPro"/>
</dbReference>
<dbReference type="Proteomes" id="UP000287447">
    <property type="component" value="Unassembled WGS sequence"/>
</dbReference>
<dbReference type="AlphaFoldDB" id="A0A3S2WAN0"/>
<reference evidence="3" key="1">
    <citation type="submission" date="2019-01" db="EMBL/GenBank/DDBJ databases">
        <title>Gri0909 isolated from a small marine red alga.</title>
        <authorList>
            <person name="Kim J."/>
            <person name="Jeong S.E."/>
            <person name="Jeon C.O."/>
        </authorList>
    </citation>
    <scope>NUCLEOTIDE SEQUENCE [LARGE SCALE GENOMIC DNA]</scope>
    <source>
        <strain evidence="3">Gri0909</strain>
    </source>
</reference>
<keyword evidence="2" id="KW-0808">Transferase</keyword>
<evidence type="ECO:0000313" key="2">
    <source>
        <dbReference type="EMBL" id="RVU38038.1"/>
    </source>
</evidence>
<comment type="caution">
    <text evidence="2">The sequence shown here is derived from an EMBL/GenBank/DDBJ whole genome shotgun (WGS) entry which is preliminary data.</text>
</comment>
<gene>
    <name evidence="2" type="ORF">EOI86_01670</name>
</gene>
<keyword evidence="3" id="KW-1185">Reference proteome</keyword>
<sequence>MSVTVRDARPRDRDIIVSFLLALNVHEYALRSDRDTTLAGAAAHLRSLEEDIRHSRGFVLVGEIAKEPAGFLIGIEEIEPGQFVVKDQRAFGCITDIYVAESKRCQGLSRAMIDEACHRFKEMGLKRVLVTGLASNPSATGTYPALGFEPLYNTYEKRLDT</sequence>
<feature type="domain" description="N-acetyltransferase" evidence="1">
    <location>
        <begin position="3"/>
        <end position="161"/>
    </location>
</feature>
<dbReference type="OrthoDB" id="9799154at2"/>
<evidence type="ECO:0000259" key="1">
    <source>
        <dbReference type="PROSITE" id="PS51186"/>
    </source>
</evidence>
<name>A0A3S2WAN0_9PROT</name>
<organism evidence="2 3">
    <name type="scientific">Hwanghaeella grinnelliae</name>
    <dbReference type="NCBI Taxonomy" id="2500179"/>
    <lineage>
        <taxon>Bacteria</taxon>
        <taxon>Pseudomonadati</taxon>
        <taxon>Pseudomonadota</taxon>
        <taxon>Alphaproteobacteria</taxon>
        <taxon>Rhodospirillales</taxon>
        <taxon>Rhodospirillaceae</taxon>
        <taxon>Hwanghaeella</taxon>
    </lineage>
</organism>
<dbReference type="InterPro" id="IPR000182">
    <property type="entry name" value="GNAT_dom"/>
</dbReference>
<dbReference type="Gene3D" id="3.40.630.30">
    <property type="match status" value="1"/>
</dbReference>
<dbReference type="EMBL" id="SADE01000001">
    <property type="protein sequence ID" value="RVU38038.1"/>
    <property type="molecule type" value="Genomic_DNA"/>
</dbReference>
<accession>A0A3S2WAN0</accession>
<dbReference type="RefSeq" id="WP_127763411.1">
    <property type="nucleotide sequence ID" value="NZ_SADE01000001.1"/>
</dbReference>
<dbReference type="SUPFAM" id="SSF55729">
    <property type="entry name" value="Acyl-CoA N-acyltransferases (Nat)"/>
    <property type="match status" value="1"/>
</dbReference>
<dbReference type="InterPro" id="IPR016181">
    <property type="entry name" value="Acyl_CoA_acyltransferase"/>
</dbReference>
<proteinExistence type="predicted"/>